<evidence type="ECO:0000313" key="1">
    <source>
        <dbReference type="EMBL" id="KAJ9050765.1"/>
    </source>
</evidence>
<comment type="caution">
    <text evidence="1">The sequence shown here is derived from an EMBL/GenBank/DDBJ whole genome shotgun (WGS) entry which is preliminary data.</text>
</comment>
<organism evidence="1 2">
    <name type="scientific">Entomophthora muscae</name>
    <dbReference type="NCBI Taxonomy" id="34485"/>
    <lineage>
        <taxon>Eukaryota</taxon>
        <taxon>Fungi</taxon>
        <taxon>Fungi incertae sedis</taxon>
        <taxon>Zoopagomycota</taxon>
        <taxon>Entomophthoromycotina</taxon>
        <taxon>Entomophthoromycetes</taxon>
        <taxon>Entomophthorales</taxon>
        <taxon>Entomophthoraceae</taxon>
        <taxon>Entomophthora</taxon>
    </lineage>
</organism>
<evidence type="ECO:0000313" key="2">
    <source>
        <dbReference type="Proteomes" id="UP001165960"/>
    </source>
</evidence>
<name>A0ACC2RL41_9FUNG</name>
<sequence>MLVASDPTVHVLFCGPQGFPVVTLCHTTDHNSVEGAGIVSWLHSTKTCLCICQVPEPMWVVTTFGRLTGPAAVQELDVTWALFRDATKSRYNETFSPIVVGTPLLAIKQTRSVPEYLAAWQQALAAAPEAVINGNGMLFTLIVNGLKPHICKWVPVGCCTSIDNCYKAIVEADNQASMGLHRSNEAPPQSCPAPGSAHNQVDRCLSCQ</sequence>
<keyword evidence="2" id="KW-1185">Reference proteome</keyword>
<accession>A0ACC2RL41</accession>
<protein>
    <submittedName>
        <fullName evidence="1">Uncharacterized protein</fullName>
    </submittedName>
</protein>
<proteinExistence type="predicted"/>
<dbReference type="EMBL" id="QTSX02007139">
    <property type="protein sequence ID" value="KAJ9050765.1"/>
    <property type="molecule type" value="Genomic_DNA"/>
</dbReference>
<gene>
    <name evidence="1" type="ORF">DSO57_1011452</name>
</gene>
<reference evidence="1" key="1">
    <citation type="submission" date="2022-04" db="EMBL/GenBank/DDBJ databases">
        <title>Genome of the entomopathogenic fungus Entomophthora muscae.</title>
        <authorList>
            <person name="Elya C."/>
            <person name="Lovett B.R."/>
            <person name="Lee E."/>
            <person name="Macias A.M."/>
            <person name="Hajek A.E."/>
            <person name="De Bivort B.L."/>
            <person name="Kasson M.T."/>
            <person name="De Fine Licht H.H."/>
            <person name="Stajich J.E."/>
        </authorList>
    </citation>
    <scope>NUCLEOTIDE SEQUENCE</scope>
    <source>
        <strain evidence="1">Berkeley</strain>
    </source>
</reference>
<dbReference type="Proteomes" id="UP001165960">
    <property type="component" value="Unassembled WGS sequence"/>
</dbReference>